<dbReference type="GO" id="GO:0005506">
    <property type="term" value="F:iron ion binding"/>
    <property type="evidence" value="ECO:0007669"/>
    <property type="project" value="InterPro"/>
</dbReference>
<dbReference type="InterPro" id="IPR002321">
    <property type="entry name" value="Cyt_c_II"/>
</dbReference>
<dbReference type="Gene3D" id="1.20.120.10">
    <property type="entry name" value="Cytochrome c/b562"/>
    <property type="match status" value="1"/>
</dbReference>
<sequence length="147" mass="15381">MTRLLILLAALLPALALAAEPKLPEDPRALVKMPPLQQALMRQDMVAHLGALNTVLSFLAEGKLNQAAEVAEKEIGVSSMGKHAAATGGQGPGRFMPEAMRGIGVGMHQAASEFAEVAKKGDRAAAYRALEPVTAACAACHSGFRIR</sequence>
<dbReference type="InterPro" id="IPR010980">
    <property type="entry name" value="Cyt_c/b562"/>
</dbReference>
<feature type="chain" id="PRO_5020626167" evidence="1">
    <location>
        <begin position="19"/>
        <end position="147"/>
    </location>
</feature>
<gene>
    <name evidence="2" type="ORF">EDC61_10137</name>
</gene>
<comment type="caution">
    <text evidence="2">The sequence shown here is derived from an EMBL/GenBank/DDBJ whole genome shotgun (WGS) entry which is preliminary data.</text>
</comment>
<dbReference type="PROSITE" id="PS51009">
    <property type="entry name" value="CYTCII"/>
    <property type="match status" value="1"/>
</dbReference>
<dbReference type="EMBL" id="SLZY01000001">
    <property type="protein sequence ID" value="TCS73815.1"/>
    <property type="molecule type" value="Genomic_DNA"/>
</dbReference>
<name>A0A4R3JYK2_9PROT</name>
<proteinExistence type="predicted"/>
<evidence type="ECO:0000313" key="3">
    <source>
        <dbReference type="Proteomes" id="UP000295135"/>
    </source>
</evidence>
<dbReference type="AlphaFoldDB" id="A0A4R3JYK2"/>
<dbReference type="GO" id="GO:0009055">
    <property type="term" value="F:electron transfer activity"/>
    <property type="evidence" value="ECO:0007669"/>
    <property type="project" value="InterPro"/>
</dbReference>
<reference evidence="2 3" key="1">
    <citation type="submission" date="2019-03" db="EMBL/GenBank/DDBJ databases">
        <title>Genomic Encyclopedia of Type Strains, Phase IV (KMG-IV): sequencing the most valuable type-strain genomes for metagenomic binning, comparative biology and taxonomic classification.</title>
        <authorList>
            <person name="Goeker M."/>
        </authorList>
    </citation>
    <scope>NUCLEOTIDE SEQUENCE [LARGE SCALE GENOMIC DNA]</scope>
    <source>
        <strain evidence="2 3">DSM 103923</strain>
    </source>
</reference>
<evidence type="ECO:0000256" key="1">
    <source>
        <dbReference type="SAM" id="SignalP"/>
    </source>
</evidence>
<dbReference type="Pfam" id="PF01322">
    <property type="entry name" value="Cytochrom_C_2"/>
    <property type="match status" value="1"/>
</dbReference>
<dbReference type="GO" id="GO:0020037">
    <property type="term" value="F:heme binding"/>
    <property type="evidence" value="ECO:0007669"/>
    <property type="project" value="InterPro"/>
</dbReference>
<feature type="signal peptide" evidence="1">
    <location>
        <begin position="1"/>
        <end position="18"/>
    </location>
</feature>
<protein>
    <submittedName>
        <fullName evidence="2">Cytochrome c</fullName>
    </submittedName>
</protein>
<dbReference type="OrthoDB" id="1150802at2"/>
<dbReference type="RefSeq" id="WP_126459904.1">
    <property type="nucleotide sequence ID" value="NZ_AP018721.1"/>
</dbReference>
<organism evidence="2 3">
    <name type="scientific">Sulfuritortus calidifontis</name>
    <dbReference type="NCBI Taxonomy" id="1914471"/>
    <lineage>
        <taxon>Bacteria</taxon>
        <taxon>Pseudomonadati</taxon>
        <taxon>Pseudomonadota</taxon>
        <taxon>Betaproteobacteria</taxon>
        <taxon>Nitrosomonadales</taxon>
        <taxon>Thiobacillaceae</taxon>
        <taxon>Sulfuritortus</taxon>
    </lineage>
</organism>
<keyword evidence="3" id="KW-1185">Reference proteome</keyword>
<dbReference type="GO" id="GO:0022900">
    <property type="term" value="P:electron transport chain"/>
    <property type="evidence" value="ECO:0007669"/>
    <property type="project" value="InterPro"/>
</dbReference>
<accession>A0A4R3JYK2</accession>
<dbReference type="SUPFAM" id="SSF47175">
    <property type="entry name" value="Cytochromes"/>
    <property type="match status" value="1"/>
</dbReference>
<keyword evidence="1" id="KW-0732">Signal</keyword>
<evidence type="ECO:0000313" key="2">
    <source>
        <dbReference type="EMBL" id="TCS73815.1"/>
    </source>
</evidence>
<dbReference type="Proteomes" id="UP000295135">
    <property type="component" value="Unassembled WGS sequence"/>
</dbReference>